<sequence length="84" mass="9550">MILPDVNILIYAFRADSEDHTRYKAWLELSINGPSAYGISPQVLASFLRICTHPRIFNRPSHLEDAFAFCRVLLEHPNATVIVP</sequence>
<reference evidence="1" key="1">
    <citation type="submission" date="2013-08" db="EMBL/GenBank/DDBJ databases">
        <authorList>
            <person name="Mendez C."/>
            <person name="Richter M."/>
            <person name="Ferrer M."/>
            <person name="Sanchez J."/>
        </authorList>
    </citation>
    <scope>NUCLEOTIDE SEQUENCE</scope>
</reference>
<feature type="non-terminal residue" evidence="1">
    <location>
        <position position="84"/>
    </location>
</feature>
<reference evidence="1" key="2">
    <citation type="journal article" date="2014" name="ISME J.">
        <title>Microbial stratification in low pH oxic and suboxic macroscopic growths along an acid mine drainage.</title>
        <authorList>
            <person name="Mendez-Garcia C."/>
            <person name="Mesa V."/>
            <person name="Sprenger R.R."/>
            <person name="Richter M."/>
            <person name="Diez M.S."/>
            <person name="Solano J."/>
            <person name="Bargiela R."/>
            <person name="Golyshina O.V."/>
            <person name="Manteca A."/>
            <person name="Ramos J.L."/>
            <person name="Gallego J.R."/>
            <person name="Llorente I."/>
            <person name="Martins Dos Santos V.A."/>
            <person name="Jensen O.N."/>
            <person name="Pelaez A.I."/>
            <person name="Sanchez J."/>
            <person name="Ferrer M."/>
        </authorList>
    </citation>
    <scope>NUCLEOTIDE SEQUENCE</scope>
</reference>
<name>T0ZMN9_9ZZZZ</name>
<comment type="caution">
    <text evidence="1">The sequence shown here is derived from an EMBL/GenBank/DDBJ whole genome shotgun (WGS) entry which is preliminary data.</text>
</comment>
<organism evidence="1">
    <name type="scientific">mine drainage metagenome</name>
    <dbReference type="NCBI Taxonomy" id="410659"/>
    <lineage>
        <taxon>unclassified sequences</taxon>
        <taxon>metagenomes</taxon>
        <taxon>ecological metagenomes</taxon>
    </lineage>
</organism>
<dbReference type="SUPFAM" id="SSF88723">
    <property type="entry name" value="PIN domain-like"/>
    <property type="match status" value="1"/>
</dbReference>
<dbReference type="AlphaFoldDB" id="T0ZMN9"/>
<proteinExistence type="predicted"/>
<protein>
    <recommendedName>
        <fullName evidence="2">PilT domain-containing protein</fullName>
    </recommendedName>
</protein>
<accession>T0ZMN9</accession>
<gene>
    <name evidence="1" type="ORF">B2A_09075</name>
</gene>
<evidence type="ECO:0008006" key="2">
    <source>
        <dbReference type="Google" id="ProtNLM"/>
    </source>
</evidence>
<dbReference type="EMBL" id="AUZZ01006549">
    <property type="protein sequence ID" value="EQD45943.1"/>
    <property type="molecule type" value="Genomic_DNA"/>
</dbReference>
<evidence type="ECO:0000313" key="1">
    <source>
        <dbReference type="EMBL" id="EQD45943.1"/>
    </source>
</evidence>
<dbReference type="InterPro" id="IPR029060">
    <property type="entry name" value="PIN-like_dom_sf"/>
</dbReference>